<gene>
    <name evidence="6" type="ORF">FM038_005010</name>
</gene>
<dbReference type="EMBL" id="CP045503">
    <property type="protein sequence ID" value="QPG56862.1"/>
    <property type="molecule type" value="Genomic_DNA"/>
</dbReference>
<accession>A0ABX6V2K9</accession>
<dbReference type="PROSITE" id="PS50931">
    <property type="entry name" value="HTH_LYSR"/>
    <property type="match status" value="1"/>
</dbReference>
<keyword evidence="4" id="KW-0804">Transcription</keyword>
<sequence>MLSKSLKKISELDVFSLIVFKVLYENGYANNTASELQVSAPKVSRCLASLRTTFDDELFYRRQQGLKPTPLAELLYKPICDFYRILVHLEQVGLGEPELDFTPIIHVAVAKNIMTSLAMVISQHPQHETIGKIRLQQWGHNSAELIHNGGIDFGIALESSQSAGLNCEYLGTHKNIYLAAKVDHPIWERSPQITLEKIASYSFVYLESKGFNDRVDPLEMYCQNARVELVDVDKVTNREELLSHLMTMDSVAFTPAVEADIYDSIPALRTEVLASEQFNKLHCGLKPPQYCLVEKEPKNRRYSEGRRAIIVDIVTDLLKST</sequence>
<keyword evidence="7" id="KW-1185">Reference proteome</keyword>
<evidence type="ECO:0000256" key="1">
    <source>
        <dbReference type="ARBA" id="ARBA00009437"/>
    </source>
</evidence>
<dbReference type="Pfam" id="PF03466">
    <property type="entry name" value="LysR_substrate"/>
    <property type="match status" value="1"/>
</dbReference>
<evidence type="ECO:0000256" key="4">
    <source>
        <dbReference type="ARBA" id="ARBA00023163"/>
    </source>
</evidence>
<dbReference type="SUPFAM" id="SSF53850">
    <property type="entry name" value="Periplasmic binding protein-like II"/>
    <property type="match status" value="1"/>
</dbReference>
<keyword evidence="2" id="KW-0805">Transcription regulation</keyword>
<dbReference type="SUPFAM" id="SSF46785">
    <property type="entry name" value="Winged helix' DNA-binding domain"/>
    <property type="match status" value="1"/>
</dbReference>
<reference evidence="6" key="1">
    <citation type="submission" date="2021-07" db="EMBL/GenBank/DDBJ databases">
        <title>Shewanella sp. YLB-07 whole genome sequence.</title>
        <authorList>
            <person name="Yu L."/>
        </authorList>
    </citation>
    <scope>NUCLEOTIDE SEQUENCE</scope>
    <source>
        <strain evidence="6">YLB-08</strain>
    </source>
</reference>
<proteinExistence type="inferred from homology"/>
<dbReference type="InterPro" id="IPR005119">
    <property type="entry name" value="LysR_subst-bd"/>
</dbReference>
<dbReference type="Pfam" id="PF00126">
    <property type="entry name" value="HTH_1"/>
    <property type="match status" value="1"/>
</dbReference>
<evidence type="ECO:0000259" key="5">
    <source>
        <dbReference type="PROSITE" id="PS50931"/>
    </source>
</evidence>
<name>A0ABX6V2K9_9GAMM</name>
<dbReference type="Gene3D" id="3.40.190.290">
    <property type="match status" value="1"/>
</dbReference>
<comment type="similarity">
    <text evidence="1">Belongs to the LysR transcriptional regulatory family.</text>
</comment>
<dbReference type="InterPro" id="IPR050389">
    <property type="entry name" value="LysR-type_TF"/>
</dbReference>
<protein>
    <submittedName>
        <fullName evidence="6">LysR family transcriptional regulator</fullName>
    </submittedName>
</protein>
<dbReference type="Gene3D" id="1.10.10.10">
    <property type="entry name" value="Winged helix-like DNA-binding domain superfamily/Winged helix DNA-binding domain"/>
    <property type="match status" value="1"/>
</dbReference>
<evidence type="ECO:0000313" key="6">
    <source>
        <dbReference type="EMBL" id="QPG56862.1"/>
    </source>
</evidence>
<evidence type="ECO:0000256" key="3">
    <source>
        <dbReference type="ARBA" id="ARBA00023125"/>
    </source>
</evidence>
<organism evidence="6 7">
    <name type="scientific">Shewanella eurypsychrophilus</name>
    <dbReference type="NCBI Taxonomy" id="2593656"/>
    <lineage>
        <taxon>Bacteria</taxon>
        <taxon>Pseudomonadati</taxon>
        <taxon>Pseudomonadota</taxon>
        <taxon>Gammaproteobacteria</taxon>
        <taxon>Alteromonadales</taxon>
        <taxon>Shewanellaceae</taxon>
        <taxon>Shewanella</taxon>
    </lineage>
</organism>
<dbReference type="RefSeq" id="WP_142872235.1">
    <property type="nucleotide sequence ID" value="NZ_CP045503.2"/>
</dbReference>
<dbReference type="InterPro" id="IPR000847">
    <property type="entry name" value="LysR_HTH_N"/>
</dbReference>
<dbReference type="PANTHER" id="PTHR30118:SF11">
    <property type="entry name" value="HTH-TYPE TRANSCRIPTIONAL REGULATOR YIDZ"/>
    <property type="match status" value="1"/>
</dbReference>
<keyword evidence="3" id="KW-0238">DNA-binding</keyword>
<dbReference type="Proteomes" id="UP000316416">
    <property type="component" value="Chromosome"/>
</dbReference>
<dbReference type="PANTHER" id="PTHR30118">
    <property type="entry name" value="HTH-TYPE TRANSCRIPTIONAL REGULATOR LEUO-RELATED"/>
    <property type="match status" value="1"/>
</dbReference>
<dbReference type="InterPro" id="IPR036388">
    <property type="entry name" value="WH-like_DNA-bd_sf"/>
</dbReference>
<feature type="domain" description="HTH lysR-type" evidence="5">
    <location>
        <begin position="12"/>
        <end position="69"/>
    </location>
</feature>
<evidence type="ECO:0000313" key="7">
    <source>
        <dbReference type="Proteomes" id="UP000316416"/>
    </source>
</evidence>
<dbReference type="InterPro" id="IPR036390">
    <property type="entry name" value="WH_DNA-bd_sf"/>
</dbReference>
<evidence type="ECO:0000256" key="2">
    <source>
        <dbReference type="ARBA" id="ARBA00023015"/>
    </source>
</evidence>